<keyword evidence="4 6" id="KW-0804">Transcription</keyword>
<dbReference type="InterPro" id="IPR012340">
    <property type="entry name" value="NA-bd_OB-fold"/>
</dbReference>
<dbReference type="GO" id="GO:0003899">
    <property type="term" value="F:DNA-directed RNA polymerase activity"/>
    <property type="evidence" value="ECO:0007669"/>
    <property type="project" value="InterPro"/>
</dbReference>
<organism evidence="9 10">
    <name type="scientific">Terfezia boudieri ATCC MYA-4762</name>
    <dbReference type="NCBI Taxonomy" id="1051890"/>
    <lineage>
        <taxon>Eukaryota</taxon>
        <taxon>Fungi</taxon>
        <taxon>Dikarya</taxon>
        <taxon>Ascomycota</taxon>
        <taxon>Pezizomycotina</taxon>
        <taxon>Pezizomycetes</taxon>
        <taxon>Pezizales</taxon>
        <taxon>Pezizaceae</taxon>
        <taxon>Terfezia</taxon>
    </lineage>
</organism>
<comment type="function">
    <text evidence="6">DNA-dependent RNA polymerase which catalyzes the transcription of DNA into RNA using the four ribonucleoside triphosphates as substrates.</text>
</comment>
<evidence type="ECO:0000313" key="9">
    <source>
        <dbReference type="EMBL" id="RPB25822.1"/>
    </source>
</evidence>
<dbReference type="InterPro" id="IPR005576">
    <property type="entry name" value="Rpb7-like_N"/>
</dbReference>
<evidence type="ECO:0000259" key="8">
    <source>
        <dbReference type="Pfam" id="PF08292"/>
    </source>
</evidence>
<dbReference type="Gene3D" id="2.40.50.140">
    <property type="entry name" value="Nucleic acid-binding proteins"/>
    <property type="match status" value="1"/>
</dbReference>
<name>A0A3N4LXD3_9PEZI</name>
<keyword evidence="5 6" id="KW-0539">Nucleus</keyword>
<dbReference type="GO" id="GO:0006384">
    <property type="term" value="P:transcription initiation at RNA polymerase III promoter"/>
    <property type="evidence" value="ECO:0007669"/>
    <property type="project" value="TreeGrafter"/>
</dbReference>
<sequence>MFILTTFSDLVVIHPQDFSKPTSEAIEDEINAKYANKVVYNIGLCICLFDVLKVSEGLIGYGNGSANVHVTFRLIVFRPFKGEILTGRISSSTPAGINVRLDFFEDILIPGHLLFDGCVFDIKENVWVWHSEGTELYMDKGEIIRFKVENEKFTDQTPVNPMVAKAEVASFHKEPPYQINASCSAAGLGLVAWW</sequence>
<keyword evidence="3 6" id="KW-0240">DNA-directed RNA polymerase</keyword>
<dbReference type="InParanoid" id="A0A3N4LXD3"/>
<feature type="domain" description="RNA polymerase III subunit Rpc25" evidence="8">
    <location>
        <begin position="83"/>
        <end position="194"/>
    </location>
</feature>
<evidence type="ECO:0000256" key="6">
    <source>
        <dbReference type="RuleBase" id="RU369086"/>
    </source>
</evidence>
<evidence type="ECO:0000256" key="2">
    <source>
        <dbReference type="ARBA" id="ARBA00009307"/>
    </source>
</evidence>
<dbReference type="GO" id="GO:0003677">
    <property type="term" value="F:DNA binding"/>
    <property type="evidence" value="ECO:0007669"/>
    <property type="project" value="InterPro"/>
</dbReference>
<dbReference type="InterPro" id="IPR013238">
    <property type="entry name" value="RNA_pol_III_Rbc25"/>
</dbReference>
<comment type="subcellular location">
    <subcellularLocation>
        <location evidence="1 6">Nucleus</location>
    </subcellularLocation>
</comment>
<dbReference type="FunCoup" id="A0A3N4LXD3">
    <property type="interactions" value="730"/>
</dbReference>
<dbReference type="Pfam" id="PF03876">
    <property type="entry name" value="SHS2_Rpb7-N"/>
    <property type="match status" value="1"/>
</dbReference>
<dbReference type="FunFam" id="2.40.50.140:FF:000221">
    <property type="entry name" value="DNA-directed RNA polymerase III subunit"/>
    <property type="match status" value="1"/>
</dbReference>
<dbReference type="InterPro" id="IPR004519">
    <property type="entry name" value="RNAP_E/RPC8"/>
</dbReference>
<dbReference type="PANTHER" id="PTHR12709">
    <property type="entry name" value="DNA-DIRECTED RNA POLYMERASE II, III"/>
    <property type="match status" value="1"/>
</dbReference>
<dbReference type="PANTHER" id="PTHR12709:SF1">
    <property type="entry name" value="DNA-DIRECTED RNA POLYMERASE III SUBUNIT RPC8"/>
    <property type="match status" value="1"/>
</dbReference>
<dbReference type="InterPro" id="IPR045113">
    <property type="entry name" value="Rpb7-like"/>
</dbReference>
<feature type="domain" description="RNA polymerase Rpb7-like N-terminal" evidence="7">
    <location>
        <begin position="8"/>
        <end position="64"/>
    </location>
</feature>
<dbReference type="SUPFAM" id="SSF88798">
    <property type="entry name" value="N-terminal, heterodimerisation domain of RBP7 (RpoE)"/>
    <property type="match status" value="1"/>
</dbReference>
<dbReference type="OrthoDB" id="10256606at2759"/>
<dbReference type="FunFam" id="3.30.1490.120:FF:000002">
    <property type="entry name" value="DNA-directed RNA polymerase III subunit RPC8"/>
    <property type="match status" value="1"/>
</dbReference>
<dbReference type="InterPro" id="IPR036898">
    <property type="entry name" value="RNA_pol_Rpb7-like_N_sf"/>
</dbReference>
<reference evidence="9 10" key="1">
    <citation type="journal article" date="2018" name="Nat. Ecol. Evol.">
        <title>Pezizomycetes genomes reveal the molecular basis of ectomycorrhizal truffle lifestyle.</title>
        <authorList>
            <person name="Murat C."/>
            <person name="Payen T."/>
            <person name="Noel B."/>
            <person name="Kuo A."/>
            <person name="Morin E."/>
            <person name="Chen J."/>
            <person name="Kohler A."/>
            <person name="Krizsan K."/>
            <person name="Balestrini R."/>
            <person name="Da Silva C."/>
            <person name="Montanini B."/>
            <person name="Hainaut M."/>
            <person name="Levati E."/>
            <person name="Barry K.W."/>
            <person name="Belfiori B."/>
            <person name="Cichocki N."/>
            <person name="Clum A."/>
            <person name="Dockter R.B."/>
            <person name="Fauchery L."/>
            <person name="Guy J."/>
            <person name="Iotti M."/>
            <person name="Le Tacon F."/>
            <person name="Lindquist E.A."/>
            <person name="Lipzen A."/>
            <person name="Malagnac F."/>
            <person name="Mello A."/>
            <person name="Molinier V."/>
            <person name="Miyauchi S."/>
            <person name="Poulain J."/>
            <person name="Riccioni C."/>
            <person name="Rubini A."/>
            <person name="Sitrit Y."/>
            <person name="Splivallo R."/>
            <person name="Traeger S."/>
            <person name="Wang M."/>
            <person name="Zifcakova L."/>
            <person name="Wipf D."/>
            <person name="Zambonelli A."/>
            <person name="Paolocci F."/>
            <person name="Nowrousian M."/>
            <person name="Ottonello S."/>
            <person name="Baldrian P."/>
            <person name="Spatafora J.W."/>
            <person name="Henrissat B."/>
            <person name="Nagy L.G."/>
            <person name="Aury J.M."/>
            <person name="Wincker P."/>
            <person name="Grigoriev I.V."/>
            <person name="Bonfante P."/>
            <person name="Martin F.M."/>
        </authorList>
    </citation>
    <scope>NUCLEOTIDE SEQUENCE [LARGE SCALE GENOMIC DNA]</scope>
    <source>
        <strain evidence="9 10">ATCC MYA-4762</strain>
    </source>
</reference>
<dbReference type="STRING" id="1051890.A0A3N4LXD3"/>
<evidence type="ECO:0000256" key="4">
    <source>
        <dbReference type="ARBA" id="ARBA00023163"/>
    </source>
</evidence>
<dbReference type="Proteomes" id="UP000267821">
    <property type="component" value="Unassembled WGS sequence"/>
</dbReference>
<gene>
    <name evidence="9" type="ORF">L211DRAFT_856482</name>
</gene>
<evidence type="ECO:0000256" key="3">
    <source>
        <dbReference type="ARBA" id="ARBA00022478"/>
    </source>
</evidence>
<accession>A0A3N4LXD3</accession>
<evidence type="ECO:0000256" key="5">
    <source>
        <dbReference type="ARBA" id="ARBA00023242"/>
    </source>
</evidence>
<evidence type="ECO:0000313" key="10">
    <source>
        <dbReference type="Proteomes" id="UP000267821"/>
    </source>
</evidence>
<dbReference type="Gene3D" id="3.30.1490.120">
    <property type="entry name" value="RNA polymerase Rpb7-like, N-terminal domain"/>
    <property type="match status" value="1"/>
</dbReference>
<dbReference type="Pfam" id="PF08292">
    <property type="entry name" value="RNA_pol_Rbc25"/>
    <property type="match status" value="1"/>
</dbReference>
<dbReference type="CDD" id="cd04330">
    <property type="entry name" value="RNAP_III_Rpc25_N"/>
    <property type="match status" value="1"/>
</dbReference>
<evidence type="ECO:0000259" key="7">
    <source>
        <dbReference type="Pfam" id="PF03876"/>
    </source>
</evidence>
<protein>
    <recommendedName>
        <fullName evidence="6">DNA-directed RNA polymerase subunit</fullName>
    </recommendedName>
</protein>
<dbReference type="SUPFAM" id="SSF50249">
    <property type="entry name" value="Nucleic acid-binding proteins"/>
    <property type="match status" value="1"/>
</dbReference>
<keyword evidence="10" id="KW-1185">Reference proteome</keyword>
<comment type="similarity">
    <text evidence="2">Belongs to the eukaryotic RPB7/RPC8 RNA polymerase subunit family.</text>
</comment>
<evidence type="ECO:0000256" key="1">
    <source>
        <dbReference type="ARBA" id="ARBA00004123"/>
    </source>
</evidence>
<proteinExistence type="inferred from homology"/>
<dbReference type="EMBL" id="ML121536">
    <property type="protein sequence ID" value="RPB25822.1"/>
    <property type="molecule type" value="Genomic_DNA"/>
</dbReference>
<dbReference type="NCBIfam" id="TIGR00448">
    <property type="entry name" value="rpoE"/>
    <property type="match status" value="1"/>
</dbReference>
<dbReference type="GO" id="GO:0005666">
    <property type="term" value="C:RNA polymerase III complex"/>
    <property type="evidence" value="ECO:0007669"/>
    <property type="project" value="TreeGrafter"/>
</dbReference>
<dbReference type="AlphaFoldDB" id="A0A3N4LXD3"/>